<name>A0A0B0NIA3_GOSAR</name>
<organism evidence="1 2">
    <name type="scientific">Gossypium arboreum</name>
    <name type="common">Tree cotton</name>
    <name type="synonym">Gossypium nanking</name>
    <dbReference type="NCBI Taxonomy" id="29729"/>
    <lineage>
        <taxon>Eukaryota</taxon>
        <taxon>Viridiplantae</taxon>
        <taxon>Streptophyta</taxon>
        <taxon>Embryophyta</taxon>
        <taxon>Tracheophyta</taxon>
        <taxon>Spermatophyta</taxon>
        <taxon>Magnoliopsida</taxon>
        <taxon>eudicotyledons</taxon>
        <taxon>Gunneridae</taxon>
        <taxon>Pentapetalae</taxon>
        <taxon>rosids</taxon>
        <taxon>malvids</taxon>
        <taxon>Malvales</taxon>
        <taxon>Malvaceae</taxon>
        <taxon>Malvoideae</taxon>
        <taxon>Gossypium</taxon>
    </lineage>
</organism>
<evidence type="ECO:0000313" key="1">
    <source>
        <dbReference type="EMBL" id="KHG11544.1"/>
    </source>
</evidence>
<protein>
    <submittedName>
        <fullName evidence="1">Uncharacterized protein</fullName>
    </submittedName>
</protein>
<gene>
    <name evidence="1" type="ORF">F383_15667</name>
</gene>
<dbReference type="AlphaFoldDB" id="A0A0B0NIA3"/>
<accession>A0A0B0NIA3</accession>
<evidence type="ECO:0000313" key="2">
    <source>
        <dbReference type="Proteomes" id="UP000032142"/>
    </source>
</evidence>
<sequence>MTLNKRSSPYTCHTQNI</sequence>
<reference evidence="2" key="1">
    <citation type="submission" date="2014-09" db="EMBL/GenBank/DDBJ databases">
        <authorList>
            <person name="Mudge J."/>
            <person name="Ramaraj T."/>
            <person name="Lindquist I.E."/>
            <person name="Bharti A.K."/>
            <person name="Sundararajan A."/>
            <person name="Cameron C.T."/>
            <person name="Woodward J.E."/>
            <person name="May G.D."/>
            <person name="Brubaker C."/>
            <person name="Broadhvest J."/>
            <person name="Wilkins T.A."/>
        </authorList>
    </citation>
    <scope>NUCLEOTIDE SEQUENCE</scope>
    <source>
        <strain evidence="2">cv. AKA8401</strain>
    </source>
</reference>
<keyword evidence="2" id="KW-1185">Reference proteome</keyword>
<dbReference type="Proteomes" id="UP000032142">
    <property type="component" value="Unassembled WGS sequence"/>
</dbReference>
<proteinExistence type="predicted"/>
<dbReference type="EMBL" id="KN396043">
    <property type="protein sequence ID" value="KHG11544.1"/>
    <property type="molecule type" value="Genomic_DNA"/>
</dbReference>